<dbReference type="PANTHER" id="PTHR35810">
    <property type="entry name" value="CYTOPLASMIC PROTEIN-RELATED"/>
    <property type="match status" value="1"/>
</dbReference>
<dbReference type="Proteomes" id="UP000334990">
    <property type="component" value="Unassembled WGS sequence"/>
</dbReference>
<feature type="region of interest" description="Disordered" evidence="1">
    <location>
        <begin position="112"/>
        <end position="162"/>
    </location>
</feature>
<dbReference type="AlphaFoldDB" id="A0A5M3W501"/>
<keyword evidence="3" id="KW-1185">Reference proteome</keyword>
<dbReference type="InterPro" id="IPR011204">
    <property type="entry name" value="Virulence_RhuM-like"/>
</dbReference>
<dbReference type="EMBL" id="BLAD01000064">
    <property type="protein sequence ID" value="GES03112.1"/>
    <property type="molecule type" value="Genomic_DNA"/>
</dbReference>
<feature type="compositionally biased region" description="Low complexity" evidence="1">
    <location>
        <begin position="128"/>
        <end position="137"/>
    </location>
</feature>
<gene>
    <name evidence="2" type="ORF">Acor_51780</name>
</gene>
<evidence type="ECO:0000313" key="2">
    <source>
        <dbReference type="EMBL" id="GES03112.1"/>
    </source>
</evidence>
<name>A0A5M3W501_9ACTN</name>
<protein>
    <submittedName>
        <fullName evidence="2">Uncharacterized protein</fullName>
    </submittedName>
</protein>
<accession>A0A5M3W501</accession>
<proteinExistence type="predicted"/>
<evidence type="ECO:0000256" key="1">
    <source>
        <dbReference type="SAM" id="MobiDB-lite"/>
    </source>
</evidence>
<organism evidence="2 3">
    <name type="scientific">Acrocarpospora corrugata</name>
    <dbReference type="NCBI Taxonomy" id="35763"/>
    <lineage>
        <taxon>Bacteria</taxon>
        <taxon>Bacillati</taxon>
        <taxon>Actinomycetota</taxon>
        <taxon>Actinomycetes</taxon>
        <taxon>Streptosporangiales</taxon>
        <taxon>Streptosporangiaceae</taxon>
        <taxon>Acrocarpospora</taxon>
    </lineage>
</organism>
<reference evidence="2 3" key="1">
    <citation type="submission" date="2019-10" db="EMBL/GenBank/DDBJ databases">
        <title>Whole genome shotgun sequence of Acrocarpospora corrugata NBRC 13972.</title>
        <authorList>
            <person name="Ichikawa N."/>
            <person name="Kimura A."/>
            <person name="Kitahashi Y."/>
            <person name="Komaki H."/>
            <person name="Oguchi A."/>
        </authorList>
    </citation>
    <scope>NUCLEOTIDE SEQUENCE [LARGE SCALE GENOMIC DNA]</scope>
    <source>
        <strain evidence="2 3">NBRC 13972</strain>
    </source>
</reference>
<evidence type="ECO:0000313" key="3">
    <source>
        <dbReference type="Proteomes" id="UP000334990"/>
    </source>
</evidence>
<sequence>MARTFFATIQNKLVYAVTGRTAAELIVERADAAEPNMGLTSWKGGQVRKADVTVSKNYLDSDEIGMLNMLTTQFLDFGELRARRRQQITMAEWVAATERFIDMNDMDVLAGRGGFPARTPPPSHTTGSPVSRPSAAPWRPPARTRRRKRNCGGCWPETMTTV</sequence>
<dbReference type="Pfam" id="PF13310">
    <property type="entry name" value="Virulence_RhuM"/>
    <property type="match status" value="1"/>
</dbReference>
<dbReference type="PANTHER" id="PTHR35810:SF1">
    <property type="entry name" value="CYTOPLASMIC PROTEIN"/>
    <property type="match status" value="1"/>
</dbReference>
<comment type="caution">
    <text evidence="2">The sequence shown here is derived from an EMBL/GenBank/DDBJ whole genome shotgun (WGS) entry which is preliminary data.</text>
</comment>